<organism evidence="2 3">
    <name type="scientific">Lentilactobacillus buchneri DSM 20057</name>
    <dbReference type="NCBI Taxonomy" id="1423728"/>
    <lineage>
        <taxon>Bacteria</taxon>
        <taxon>Bacillati</taxon>
        <taxon>Bacillota</taxon>
        <taxon>Bacilli</taxon>
        <taxon>Lactobacillales</taxon>
        <taxon>Lactobacillaceae</taxon>
        <taxon>Lentilactobacillus</taxon>
    </lineage>
</organism>
<dbReference type="InterPro" id="IPR053163">
    <property type="entry name" value="HTH-type_regulator_Rgg"/>
</dbReference>
<dbReference type="CDD" id="cd00093">
    <property type="entry name" value="HTH_XRE"/>
    <property type="match status" value="1"/>
</dbReference>
<dbReference type="Pfam" id="PF21259">
    <property type="entry name" value="Rgg_C"/>
    <property type="match status" value="1"/>
</dbReference>
<dbReference type="GeneID" id="72461206"/>
<evidence type="ECO:0000313" key="2">
    <source>
        <dbReference type="EMBL" id="TDG80910.1"/>
    </source>
</evidence>
<feature type="domain" description="HTH cro/C1-type" evidence="1">
    <location>
        <begin position="9"/>
        <end position="61"/>
    </location>
</feature>
<dbReference type="Proteomes" id="UP000295181">
    <property type="component" value="Unassembled WGS sequence"/>
</dbReference>
<gene>
    <name evidence="2" type="ORF">C5L32_002301</name>
</gene>
<dbReference type="RefSeq" id="WP_056938914.1">
    <property type="nucleotide sequence ID" value="NZ_AZDM01000015.1"/>
</dbReference>
<dbReference type="InterPro" id="IPR010982">
    <property type="entry name" value="Lambda_DNA-bd_dom_sf"/>
</dbReference>
<dbReference type="NCBIfam" id="TIGR01716">
    <property type="entry name" value="RGG_Cterm"/>
    <property type="match status" value="1"/>
</dbReference>
<evidence type="ECO:0000259" key="1">
    <source>
        <dbReference type="PROSITE" id="PS50943"/>
    </source>
</evidence>
<accession>A0A4R5NTS4</accession>
<name>A0A4R5NTS4_LENBU</name>
<dbReference type="Gene3D" id="1.10.260.40">
    <property type="entry name" value="lambda repressor-like DNA-binding domains"/>
    <property type="match status" value="1"/>
</dbReference>
<dbReference type="AlphaFoldDB" id="A0A4R5NTS4"/>
<dbReference type="InterPro" id="IPR001387">
    <property type="entry name" value="Cro/C1-type_HTH"/>
</dbReference>
<comment type="caution">
    <text evidence="2">The sequence shown here is derived from an EMBL/GenBank/DDBJ whole genome shotgun (WGS) entry which is preliminary data.</text>
</comment>
<dbReference type="InterPro" id="IPR010057">
    <property type="entry name" value="Transcription_activator_Rgg_C"/>
</dbReference>
<dbReference type="PANTHER" id="PTHR37038">
    <property type="entry name" value="TRANSCRIPTIONAL REGULATOR-RELATED"/>
    <property type="match status" value="1"/>
</dbReference>
<evidence type="ECO:0000313" key="3">
    <source>
        <dbReference type="Proteomes" id="UP000295181"/>
    </source>
</evidence>
<dbReference type="SUPFAM" id="SSF47413">
    <property type="entry name" value="lambda repressor-like DNA-binding domains"/>
    <property type="match status" value="1"/>
</dbReference>
<sequence>MQEPGCLYRQLRKERHLTLQQVADSENSVSFISKFEKGGSQISFNRMIHLLGKINFSVEEFLYLQGRDTIQPIKSTFMSHHPIYLTAPFMTPMVTLLNSLTGDSETSATLPRSIEQYDAKIHQLEDAGNLNWQHYLAILYQIQQVLIQNDASPAGDPKTAFAKLRQLSRPIVTYLYNIDNWSTFEILLFSISHFAMPLQTVHRLSKIAIKRTTSTETFPMMPQMRFELLFGLFSTYINFRQMAWAKEALDSIAKLLEEDADSNFAIMLRFYRGWYDYIDSNGSVGEEMMTDVAAMFKLLNLRQPADLISKIIPQIKRNQRDPEKSMIFLF</sequence>
<protein>
    <recommendedName>
        <fullName evidence="1">HTH cro/C1-type domain-containing protein</fullName>
    </recommendedName>
</protein>
<dbReference type="GO" id="GO:0003677">
    <property type="term" value="F:DNA binding"/>
    <property type="evidence" value="ECO:0007669"/>
    <property type="project" value="InterPro"/>
</dbReference>
<dbReference type="EMBL" id="PUFP01000012">
    <property type="protein sequence ID" value="TDG80910.1"/>
    <property type="molecule type" value="Genomic_DNA"/>
</dbReference>
<proteinExistence type="predicted"/>
<reference evidence="2 3" key="1">
    <citation type="journal article" date="2019" name="Appl. Microbiol. Biotechnol.">
        <title>Uncovering carbohydrate metabolism through a genotype-phenotype association study of 56 lactic acid bacteria genomes.</title>
        <authorList>
            <person name="Buron-Moles G."/>
            <person name="Chailyan A."/>
            <person name="Dolejs I."/>
            <person name="Forster J."/>
            <person name="Miks M.H."/>
        </authorList>
    </citation>
    <scope>NUCLEOTIDE SEQUENCE [LARGE SCALE GENOMIC DNA]</scope>
    <source>
        <strain evidence="2 3">ATCC 4005</strain>
    </source>
</reference>
<dbReference type="PROSITE" id="PS50943">
    <property type="entry name" value="HTH_CROC1"/>
    <property type="match status" value="1"/>
</dbReference>